<keyword evidence="3" id="KW-0862">Zinc</keyword>
<gene>
    <name evidence="7" type="ORF">LSAT_V11C200057800</name>
</gene>
<evidence type="ECO:0000259" key="6">
    <source>
        <dbReference type="PROSITE" id="PS50966"/>
    </source>
</evidence>
<evidence type="ECO:0000256" key="5">
    <source>
        <dbReference type="SAM" id="MobiDB-lite"/>
    </source>
</evidence>
<keyword evidence="2 4" id="KW-0863">Zinc-finger</keyword>
<comment type="caution">
    <text evidence="7">The sequence shown here is derived from an EMBL/GenBank/DDBJ whole genome shotgun (WGS) entry which is preliminary data.</text>
</comment>
<organism evidence="7 8">
    <name type="scientific">Lactuca sativa</name>
    <name type="common">Garden lettuce</name>
    <dbReference type="NCBI Taxonomy" id="4236"/>
    <lineage>
        <taxon>Eukaryota</taxon>
        <taxon>Viridiplantae</taxon>
        <taxon>Streptophyta</taxon>
        <taxon>Embryophyta</taxon>
        <taxon>Tracheophyta</taxon>
        <taxon>Spermatophyta</taxon>
        <taxon>Magnoliopsida</taxon>
        <taxon>eudicotyledons</taxon>
        <taxon>Gunneridae</taxon>
        <taxon>Pentapetalae</taxon>
        <taxon>asterids</taxon>
        <taxon>campanulids</taxon>
        <taxon>Asterales</taxon>
        <taxon>Asteraceae</taxon>
        <taxon>Cichorioideae</taxon>
        <taxon>Cichorieae</taxon>
        <taxon>Lactucinae</taxon>
        <taxon>Lactuca</taxon>
    </lineage>
</organism>
<dbReference type="AlphaFoldDB" id="A0A9R1WGV0"/>
<evidence type="ECO:0000313" key="8">
    <source>
        <dbReference type="Proteomes" id="UP000235145"/>
    </source>
</evidence>
<evidence type="ECO:0000256" key="1">
    <source>
        <dbReference type="ARBA" id="ARBA00022723"/>
    </source>
</evidence>
<feature type="compositionally biased region" description="Basic and acidic residues" evidence="5">
    <location>
        <begin position="136"/>
        <end position="152"/>
    </location>
</feature>
<accession>A0A9R1WGV0</accession>
<protein>
    <recommendedName>
        <fullName evidence="6">SWIM-type domain-containing protein</fullName>
    </recommendedName>
</protein>
<feature type="region of interest" description="Disordered" evidence="5">
    <location>
        <begin position="126"/>
        <end position="152"/>
    </location>
</feature>
<sequence>MFSLIIHAYCFQSFKPTTSIQITYTLNPTIARWNGGDKYQVTGALQYQQVVDVKNRTCTCRKWKLTGIPCKHAIATLNEMIKDPEAELDIYKWVHKVYFLDTWKKAYSFKVEPIKGRSMWPKNECPTKLIRPPHRTRVEGLRKKRRQSEGES</sequence>
<dbReference type="SMART" id="SM00575">
    <property type="entry name" value="ZnF_PMZ"/>
    <property type="match status" value="1"/>
</dbReference>
<dbReference type="Pfam" id="PF04434">
    <property type="entry name" value="SWIM"/>
    <property type="match status" value="1"/>
</dbReference>
<proteinExistence type="predicted"/>
<evidence type="ECO:0000313" key="7">
    <source>
        <dbReference type="EMBL" id="KAJ0222191.1"/>
    </source>
</evidence>
<dbReference type="EMBL" id="NBSK02000002">
    <property type="protein sequence ID" value="KAJ0222191.1"/>
    <property type="molecule type" value="Genomic_DNA"/>
</dbReference>
<dbReference type="PANTHER" id="PTHR31973:SF190">
    <property type="entry name" value="MULE TRANSPOSASE DOMAIN-CONTAINING PROTEIN"/>
    <property type="match status" value="1"/>
</dbReference>
<evidence type="ECO:0000256" key="4">
    <source>
        <dbReference type="PROSITE-ProRule" id="PRU00325"/>
    </source>
</evidence>
<feature type="domain" description="SWIM-type" evidence="6">
    <location>
        <begin position="47"/>
        <end position="81"/>
    </location>
</feature>
<dbReference type="PANTHER" id="PTHR31973">
    <property type="entry name" value="POLYPROTEIN, PUTATIVE-RELATED"/>
    <property type="match status" value="1"/>
</dbReference>
<name>A0A9R1WGV0_LACSA</name>
<dbReference type="InterPro" id="IPR006564">
    <property type="entry name" value="Znf_PMZ"/>
</dbReference>
<dbReference type="PROSITE" id="PS50966">
    <property type="entry name" value="ZF_SWIM"/>
    <property type="match status" value="1"/>
</dbReference>
<keyword evidence="1" id="KW-0479">Metal-binding</keyword>
<reference evidence="7 8" key="1">
    <citation type="journal article" date="2017" name="Nat. Commun.">
        <title>Genome assembly with in vitro proximity ligation data and whole-genome triplication in lettuce.</title>
        <authorList>
            <person name="Reyes-Chin-Wo S."/>
            <person name="Wang Z."/>
            <person name="Yang X."/>
            <person name="Kozik A."/>
            <person name="Arikit S."/>
            <person name="Song C."/>
            <person name="Xia L."/>
            <person name="Froenicke L."/>
            <person name="Lavelle D.O."/>
            <person name="Truco M.J."/>
            <person name="Xia R."/>
            <person name="Zhu S."/>
            <person name="Xu C."/>
            <person name="Xu H."/>
            <person name="Xu X."/>
            <person name="Cox K."/>
            <person name="Korf I."/>
            <person name="Meyers B.C."/>
            <person name="Michelmore R.W."/>
        </authorList>
    </citation>
    <scope>NUCLEOTIDE SEQUENCE [LARGE SCALE GENOMIC DNA]</scope>
    <source>
        <strain evidence="8">cv. Salinas</strain>
        <tissue evidence="7">Seedlings</tissue>
    </source>
</reference>
<keyword evidence="8" id="KW-1185">Reference proteome</keyword>
<dbReference type="GO" id="GO:0008270">
    <property type="term" value="F:zinc ion binding"/>
    <property type="evidence" value="ECO:0007669"/>
    <property type="project" value="UniProtKB-KW"/>
</dbReference>
<evidence type="ECO:0000256" key="3">
    <source>
        <dbReference type="ARBA" id="ARBA00022833"/>
    </source>
</evidence>
<evidence type="ECO:0000256" key="2">
    <source>
        <dbReference type="ARBA" id="ARBA00022771"/>
    </source>
</evidence>
<dbReference type="Proteomes" id="UP000235145">
    <property type="component" value="Unassembled WGS sequence"/>
</dbReference>
<dbReference type="InterPro" id="IPR007527">
    <property type="entry name" value="Znf_SWIM"/>
</dbReference>